<name>A0A6A6ICH6_9PLEO</name>
<keyword evidence="2" id="KW-1185">Reference proteome</keyword>
<dbReference type="AlphaFoldDB" id="A0A6A6ICH6"/>
<protein>
    <submittedName>
        <fullName evidence="1">Uncharacterized protein</fullName>
    </submittedName>
</protein>
<dbReference type="RefSeq" id="XP_033682911.1">
    <property type="nucleotide sequence ID" value="XM_033822090.1"/>
</dbReference>
<dbReference type="OrthoDB" id="10504874at2759"/>
<dbReference type="GeneID" id="54575420"/>
<proteinExistence type="predicted"/>
<dbReference type="Proteomes" id="UP000800094">
    <property type="component" value="Unassembled WGS sequence"/>
</dbReference>
<organism evidence="1 2">
    <name type="scientific">Trematosphaeria pertusa</name>
    <dbReference type="NCBI Taxonomy" id="390896"/>
    <lineage>
        <taxon>Eukaryota</taxon>
        <taxon>Fungi</taxon>
        <taxon>Dikarya</taxon>
        <taxon>Ascomycota</taxon>
        <taxon>Pezizomycotina</taxon>
        <taxon>Dothideomycetes</taxon>
        <taxon>Pleosporomycetidae</taxon>
        <taxon>Pleosporales</taxon>
        <taxon>Massarineae</taxon>
        <taxon>Trematosphaeriaceae</taxon>
        <taxon>Trematosphaeria</taxon>
    </lineage>
</organism>
<dbReference type="EMBL" id="ML987196">
    <property type="protein sequence ID" value="KAF2247907.1"/>
    <property type="molecule type" value="Genomic_DNA"/>
</dbReference>
<accession>A0A6A6ICH6</accession>
<gene>
    <name evidence="1" type="ORF">BU26DRAFT_322814</name>
</gene>
<evidence type="ECO:0000313" key="2">
    <source>
        <dbReference type="Proteomes" id="UP000800094"/>
    </source>
</evidence>
<reference evidence="1" key="1">
    <citation type="journal article" date="2020" name="Stud. Mycol.">
        <title>101 Dothideomycetes genomes: a test case for predicting lifestyles and emergence of pathogens.</title>
        <authorList>
            <person name="Haridas S."/>
            <person name="Albert R."/>
            <person name="Binder M."/>
            <person name="Bloem J."/>
            <person name="Labutti K."/>
            <person name="Salamov A."/>
            <person name="Andreopoulos B."/>
            <person name="Baker S."/>
            <person name="Barry K."/>
            <person name="Bills G."/>
            <person name="Bluhm B."/>
            <person name="Cannon C."/>
            <person name="Castanera R."/>
            <person name="Culley D."/>
            <person name="Daum C."/>
            <person name="Ezra D."/>
            <person name="Gonzalez J."/>
            <person name="Henrissat B."/>
            <person name="Kuo A."/>
            <person name="Liang C."/>
            <person name="Lipzen A."/>
            <person name="Lutzoni F."/>
            <person name="Magnuson J."/>
            <person name="Mondo S."/>
            <person name="Nolan M."/>
            <person name="Ohm R."/>
            <person name="Pangilinan J."/>
            <person name="Park H.-J."/>
            <person name="Ramirez L."/>
            <person name="Alfaro M."/>
            <person name="Sun H."/>
            <person name="Tritt A."/>
            <person name="Yoshinaga Y."/>
            <person name="Zwiers L.-H."/>
            <person name="Turgeon B."/>
            <person name="Goodwin S."/>
            <person name="Spatafora J."/>
            <person name="Crous P."/>
            <person name="Grigoriev I."/>
        </authorList>
    </citation>
    <scope>NUCLEOTIDE SEQUENCE</scope>
    <source>
        <strain evidence="1">CBS 122368</strain>
    </source>
</reference>
<evidence type="ECO:0000313" key="1">
    <source>
        <dbReference type="EMBL" id="KAF2247907.1"/>
    </source>
</evidence>
<sequence>MSSMHTRGPLGLMNRFLIAHTSIHPSLTNVSVLSFLLSRISLFSALAISSFPSTRTCTSVTTWMRSSRFSISVLEPREFFDSNGITFPSPAERRPSAALRESEGPPLYGPYLVRAEENTPGRQRAISGRKQGRLEQMMPTLASTELQVAAGGLSYVGSAEFEIETRDWRRRIETIQTLVREMSARIAKPNEGSRRMSRATRRY</sequence>